<dbReference type="PANTHER" id="PTHR30250:SF26">
    <property type="entry name" value="PSMA PROTEIN"/>
    <property type="match status" value="1"/>
</dbReference>
<keyword evidence="5 6" id="KW-0472">Membrane</keyword>
<evidence type="ECO:0000256" key="6">
    <source>
        <dbReference type="SAM" id="Phobius"/>
    </source>
</evidence>
<feature type="transmembrane region" description="Helical" evidence="6">
    <location>
        <begin position="41"/>
        <end position="61"/>
    </location>
</feature>
<feature type="transmembrane region" description="Helical" evidence="6">
    <location>
        <begin position="341"/>
        <end position="360"/>
    </location>
</feature>
<evidence type="ECO:0000256" key="1">
    <source>
        <dbReference type="ARBA" id="ARBA00004651"/>
    </source>
</evidence>
<keyword evidence="3 6" id="KW-0812">Transmembrane</keyword>
<dbReference type="InterPro" id="IPR002528">
    <property type="entry name" value="MATE_fam"/>
</dbReference>
<dbReference type="GO" id="GO:0042910">
    <property type="term" value="F:xenobiotic transmembrane transporter activity"/>
    <property type="evidence" value="ECO:0007669"/>
    <property type="project" value="InterPro"/>
</dbReference>
<dbReference type="GO" id="GO:0005886">
    <property type="term" value="C:plasma membrane"/>
    <property type="evidence" value="ECO:0007669"/>
    <property type="project" value="UniProtKB-SubCell"/>
</dbReference>
<dbReference type="EMBL" id="JACHIF010000004">
    <property type="protein sequence ID" value="MBB5037934.1"/>
    <property type="molecule type" value="Genomic_DNA"/>
</dbReference>
<feature type="transmembrane region" description="Helical" evidence="6">
    <location>
        <begin position="397"/>
        <end position="419"/>
    </location>
</feature>
<evidence type="ECO:0000256" key="2">
    <source>
        <dbReference type="ARBA" id="ARBA00022475"/>
    </source>
</evidence>
<feature type="transmembrane region" description="Helical" evidence="6">
    <location>
        <begin position="372"/>
        <end position="391"/>
    </location>
</feature>
<sequence length="516" mass="56655">MSLMPKIVRGSAMHVIEQVVRLACGLWITPRMVYYLGENGFGLWGILAGIFSQFLLLDLGLSTSMPRFLARAIGNGDVDDLRRTASTGTLGMLIIGVIAQIAGAITWLTLPWFLSEVHELEEARHVVVALTISSLAFWLVRPILVHLQSQLRRDIIAIAAITRVLLCTVAVAWALGHGKGLVTVAWIHTIGGLGELALMALMDRAFFPLVRWHWTQRHKARELLIFSRWSYLLTTSERISFSGTDIFILAAVISSAASGIYSLGQKFAIMFYDVAYSIVGAQLLSAFSQLDGADDRSGLERGFIAASRISVQVAVIGGGILWAIGPAFLTRWVPQQAAEATPVLLALIFPHVLGAAQIPARHLLISLARHRALALTFLVGIILNILLTYVLVRHQGITGAAIASLVVMSLVYGVAMPWLVVSKVGLSWRTVAWQCLWLPLIRSTALMAPAFFLARQWLQEATYFHIIMTITALSVIFFALLMLGLLGRDERTWFKMGVEVLFKRNKAAARPPTASS</sequence>
<feature type="transmembrane region" description="Helical" evidence="6">
    <location>
        <begin position="156"/>
        <end position="175"/>
    </location>
</feature>
<feature type="transmembrane region" description="Helical" evidence="6">
    <location>
        <begin position="464"/>
        <end position="486"/>
    </location>
</feature>
<keyword evidence="8" id="KW-1185">Reference proteome</keyword>
<protein>
    <submittedName>
        <fullName evidence="7">O-antigen/teichoic acid export membrane protein</fullName>
    </submittedName>
</protein>
<dbReference type="RefSeq" id="WP_184208296.1">
    <property type="nucleotide sequence ID" value="NZ_JACHIF010000004.1"/>
</dbReference>
<evidence type="ECO:0000256" key="5">
    <source>
        <dbReference type="ARBA" id="ARBA00023136"/>
    </source>
</evidence>
<keyword evidence="2" id="KW-1003">Cell membrane</keyword>
<evidence type="ECO:0000313" key="8">
    <source>
        <dbReference type="Proteomes" id="UP000534294"/>
    </source>
</evidence>
<evidence type="ECO:0000256" key="4">
    <source>
        <dbReference type="ARBA" id="ARBA00022989"/>
    </source>
</evidence>
<name>A0A7W7YKT9_9BACT</name>
<feature type="transmembrane region" description="Helical" evidence="6">
    <location>
        <begin position="126"/>
        <end position="144"/>
    </location>
</feature>
<feature type="transmembrane region" description="Helical" evidence="6">
    <location>
        <begin position="246"/>
        <end position="263"/>
    </location>
</feature>
<dbReference type="Proteomes" id="UP000534294">
    <property type="component" value="Unassembled WGS sequence"/>
</dbReference>
<feature type="transmembrane region" description="Helical" evidence="6">
    <location>
        <begin position="309"/>
        <end position="329"/>
    </location>
</feature>
<feature type="transmembrane region" description="Helical" evidence="6">
    <location>
        <begin position="90"/>
        <end position="114"/>
    </location>
</feature>
<reference evidence="7 8" key="1">
    <citation type="submission" date="2020-08" db="EMBL/GenBank/DDBJ databases">
        <title>Genomic Encyclopedia of Type Strains, Phase IV (KMG-IV): sequencing the most valuable type-strain genomes for metagenomic binning, comparative biology and taxonomic classification.</title>
        <authorList>
            <person name="Goeker M."/>
        </authorList>
    </citation>
    <scope>NUCLEOTIDE SEQUENCE [LARGE SCALE GENOMIC DNA]</scope>
    <source>
        <strain evidence="7 8">DSM 12251</strain>
    </source>
</reference>
<dbReference type="PANTHER" id="PTHR30250">
    <property type="entry name" value="PST FAMILY PREDICTED COLANIC ACID TRANSPORTER"/>
    <property type="match status" value="1"/>
</dbReference>
<dbReference type="AlphaFoldDB" id="A0A7W7YKT9"/>
<comment type="subcellular location">
    <subcellularLocation>
        <location evidence="1">Cell membrane</location>
        <topology evidence="1">Multi-pass membrane protein</topology>
    </subcellularLocation>
</comment>
<dbReference type="Pfam" id="PF01554">
    <property type="entry name" value="MatE"/>
    <property type="match status" value="1"/>
</dbReference>
<evidence type="ECO:0000313" key="7">
    <source>
        <dbReference type="EMBL" id="MBB5037934.1"/>
    </source>
</evidence>
<keyword evidence="4 6" id="KW-1133">Transmembrane helix</keyword>
<dbReference type="GO" id="GO:0015297">
    <property type="term" value="F:antiporter activity"/>
    <property type="evidence" value="ECO:0007669"/>
    <property type="project" value="InterPro"/>
</dbReference>
<proteinExistence type="predicted"/>
<feature type="transmembrane region" description="Helical" evidence="6">
    <location>
        <begin position="181"/>
        <end position="201"/>
    </location>
</feature>
<evidence type="ECO:0000256" key="3">
    <source>
        <dbReference type="ARBA" id="ARBA00022692"/>
    </source>
</evidence>
<accession>A0A7W7YKT9</accession>
<feature type="transmembrane region" description="Helical" evidence="6">
    <location>
        <begin position="431"/>
        <end position="452"/>
    </location>
</feature>
<dbReference type="InterPro" id="IPR050833">
    <property type="entry name" value="Poly_Biosynth_Transport"/>
</dbReference>
<comment type="caution">
    <text evidence="7">The sequence shown here is derived from an EMBL/GenBank/DDBJ whole genome shotgun (WGS) entry which is preliminary data.</text>
</comment>
<organism evidence="7 8">
    <name type="scientific">Prosthecobacter dejongeii</name>
    <dbReference type="NCBI Taxonomy" id="48465"/>
    <lineage>
        <taxon>Bacteria</taxon>
        <taxon>Pseudomonadati</taxon>
        <taxon>Verrucomicrobiota</taxon>
        <taxon>Verrucomicrobiia</taxon>
        <taxon>Verrucomicrobiales</taxon>
        <taxon>Verrucomicrobiaceae</taxon>
        <taxon>Prosthecobacter</taxon>
    </lineage>
</organism>
<gene>
    <name evidence="7" type="ORF">HNQ64_002192</name>
</gene>